<sequence>MASPRAAMARVRRLAASAGGSVASQAVTALGSLVLQLVAVRFIGPVALGAFALLSAILVTATTVYTSWVGDSLNVLDRFDPALRSSLVASALFFATAGSAVGMALALVLRLTGPAGVALFAVLITLWLAQETFRRVLHARLEFGALLANDLTYVITTLVFLAGLRLITGRFDLDGILLAMCVGCLAALAVTLRRLPRQEYALVRPRLAGMRELSAFAAWRSAQSSLRPLALLVTRVAIDTFASRTVLAVVEAARLLMTPALTLISGAGGYLLPTFVRQRDAGISMRPRNALVGSLVLAGVSCACGVAAIATLGFFGPLITGGAFTLDAVSVGGWAVYAVSFSATLPLASMATAYKQSRLVFLVRGAETAVGLAAVLILLVLRPDLAVFAPYCIGLGGMVSGLLLWWRLRIIRDRVRARHTDPERGTHAI</sequence>
<feature type="transmembrane region" description="Helical" evidence="1">
    <location>
        <begin position="387"/>
        <end position="406"/>
    </location>
</feature>
<evidence type="ECO:0000313" key="3">
    <source>
        <dbReference type="Proteomes" id="UP000579945"/>
    </source>
</evidence>
<feature type="transmembrane region" description="Helical" evidence="1">
    <location>
        <begin position="173"/>
        <end position="192"/>
    </location>
</feature>
<protein>
    <submittedName>
        <fullName evidence="2">O-antigen/teichoic acid export membrane protein</fullName>
    </submittedName>
</protein>
<dbReference type="RefSeq" id="WP_183651862.1">
    <property type="nucleotide sequence ID" value="NZ_JACIBV010000001.1"/>
</dbReference>
<keyword evidence="1" id="KW-0812">Transmembrane</keyword>
<evidence type="ECO:0000256" key="1">
    <source>
        <dbReference type="SAM" id="Phobius"/>
    </source>
</evidence>
<dbReference type="Proteomes" id="UP000579945">
    <property type="component" value="Unassembled WGS sequence"/>
</dbReference>
<feature type="transmembrane region" description="Helical" evidence="1">
    <location>
        <begin position="115"/>
        <end position="133"/>
    </location>
</feature>
<keyword evidence="3" id="KW-1185">Reference proteome</keyword>
<feature type="transmembrane region" description="Helical" evidence="1">
    <location>
        <begin position="361"/>
        <end position="381"/>
    </location>
</feature>
<gene>
    <name evidence="2" type="ORF">FHR33_004940</name>
</gene>
<evidence type="ECO:0000313" key="2">
    <source>
        <dbReference type="EMBL" id="MBB3729080.1"/>
    </source>
</evidence>
<feature type="transmembrane region" description="Helical" evidence="1">
    <location>
        <begin position="334"/>
        <end position="354"/>
    </location>
</feature>
<feature type="transmembrane region" description="Helical" evidence="1">
    <location>
        <begin position="288"/>
        <end position="314"/>
    </location>
</feature>
<organism evidence="2 3">
    <name type="scientific">Nonomuraea dietziae</name>
    <dbReference type="NCBI Taxonomy" id="65515"/>
    <lineage>
        <taxon>Bacteria</taxon>
        <taxon>Bacillati</taxon>
        <taxon>Actinomycetota</taxon>
        <taxon>Actinomycetes</taxon>
        <taxon>Streptosporangiales</taxon>
        <taxon>Streptosporangiaceae</taxon>
        <taxon>Nonomuraea</taxon>
    </lineage>
</organism>
<dbReference type="EMBL" id="JACIBV010000001">
    <property type="protein sequence ID" value="MBB3729080.1"/>
    <property type="molecule type" value="Genomic_DNA"/>
</dbReference>
<dbReference type="GeneID" id="95391279"/>
<proteinExistence type="predicted"/>
<accession>A0A7W5V869</accession>
<feature type="transmembrane region" description="Helical" evidence="1">
    <location>
        <begin position="42"/>
        <end position="66"/>
    </location>
</feature>
<name>A0A7W5V869_9ACTN</name>
<keyword evidence="1" id="KW-1133">Transmembrane helix</keyword>
<dbReference type="AlphaFoldDB" id="A0A7W5V869"/>
<keyword evidence="1" id="KW-0472">Membrane</keyword>
<feature type="transmembrane region" description="Helical" evidence="1">
    <location>
        <begin position="87"/>
        <end position="109"/>
    </location>
</feature>
<comment type="caution">
    <text evidence="2">The sequence shown here is derived from an EMBL/GenBank/DDBJ whole genome shotgun (WGS) entry which is preliminary data.</text>
</comment>
<feature type="transmembrane region" description="Helical" evidence="1">
    <location>
        <begin position="145"/>
        <end position="167"/>
    </location>
</feature>
<reference evidence="2 3" key="1">
    <citation type="submission" date="2020-08" db="EMBL/GenBank/DDBJ databases">
        <title>Sequencing the genomes of 1000 actinobacteria strains.</title>
        <authorList>
            <person name="Klenk H.-P."/>
        </authorList>
    </citation>
    <scope>NUCLEOTIDE SEQUENCE [LARGE SCALE GENOMIC DNA]</scope>
    <source>
        <strain evidence="2 3">DSM 44320</strain>
    </source>
</reference>